<sequence length="236" mass="23707">MTINALFGVNPNRESQSTGDAKSGIDGSTFAASLAASMQASQQAQATQADTSTQANTSPSSASNAASSTASATTASNTDTSTVALGADAKGLSELAADGVTVSVQSLAGLDLPQGLSPSSATYQQDLLKALNAAPHESSGDTLSQSAFVSLIEQFGGTQTQADQLFSQLGGTDSGTVSNAQMLDALGQLSSDPSSTTSQMLLSLMDSNHNQVVSSSEFMQFETAMVDAENGVSTVG</sequence>
<name>A0A494XGT0_9BURK</name>
<dbReference type="EMBL" id="RBZU01000012">
    <property type="protein sequence ID" value="RKP47796.1"/>
    <property type="molecule type" value="Genomic_DNA"/>
</dbReference>
<feature type="region of interest" description="Disordered" evidence="1">
    <location>
        <begin position="1"/>
        <end position="24"/>
    </location>
</feature>
<dbReference type="InterPro" id="IPR018247">
    <property type="entry name" value="EF_Hand_1_Ca_BS"/>
</dbReference>
<dbReference type="Gene3D" id="1.10.238.10">
    <property type="entry name" value="EF-hand"/>
    <property type="match status" value="1"/>
</dbReference>
<dbReference type="SUPFAM" id="SSF47473">
    <property type="entry name" value="EF-hand"/>
    <property type="match status" value="1"/>
</dbReference>
<dbReference type="OrthoDB" id="8305448at2"/>
<reference evidence="2 3" key="1">
    <citation type="submission" date="2018-10" db="EMBL/GenBank/DDBJ databases">
        <title>Robbsia sp. DHC34, isolated from soil.</title>
        <authorList>
            <person name="Gao Z.-H."/>
            <person name="Qiu L.-H."/>
        </authorList>
    </citation>
    <scope>NUCLEOTIDE SEQUENCE [LARGE SCALE GENOMIC DNA]</scope>
    <source>
        <strain evidence="2 3">DHC34</strain>
    </source>
</reference>
<organism evidence="2 3">
    <name type="scientific">Pararobbsia silviterrae</name>
    <dbReference type="NCBI Taxonomy" id="1792498"/>
    <lineage>
        <taxon>Bacteria</taxon>
        <taxon>Pseudomonadati</taxon>
        <taxon>Pseudomonadota</taxon>
        <taxon>Betaproteobacteria</taxon>
        <taxon>Burkholderiales</taxon>
        <taxon>Burkholderiaceae</taxon>
        <taxon>Pararobbsia</taxon>
    </lineage>
</organism>
<gene>
    <name evidence="2" type="ORF">D7S86_22850</name>
</gene>
<keyword evidence="3" id="KW-1185">Reference proteome</keyword>
<protein>
    <recommendedName>
        <fullName evidence="4">EF-hand domain-containing protein</fullName>
    </recommendedName>
</protein>
<comment type="caution">
    <text evidence="2">The sequence shown here is derived from an EMBL/GenBank/DDBJ whole genome shotgun (WGS) entry which is preliminary data.</text>
</comment>
<evidence type="ECO:0000313" key="2">
    <source>
        <dbReference type="EMBL" id="RKP47796.1"/>
    </source>
</evidence>
<dbReference type="RefSeq" id="WP_121089675.1">
    <property type="nucleotide sequence ID" value="NZ_RBZU01000012.1"/>
</dbReference>
<accession>A0A494XGT0</accession>
<evidence type="ECO:0000256" key="1">
    <source>
        <dbReference type="SAM" id="MobiDB-lite"/>
    </source>
</evidence>
<evidence type="ECO:0000313" key="3">
    <source>
        <dbReference type="Proteomes" id="UP000270342"/>
    </source>
</evidence>
<proteinExistence type="predicted"/>
<dbReference type="Proteomes" id="UP000270342">
    <property type="component" value="Unassembled WGS sequence"/>
</dbReference>
<evidence type="ECO:0008006" key="4">
    <source>
        <dbReference type="Google" id="ProtNLM"/>
    </source>
</evidence>
<dbReference type="InterPro" id="IPR011992">
    <property type="entry name" value="EF-hand-dom_pair"/>
</dbReference>
<dbReference type="AlphaFoldDB" id="A0A494XGT0"/>
<feature type="region of interest" description="Disordered" evidence="1">
    <location>
        <begin position="36"/>
        <end position="78"/>
    </location>
</feature>
<dbReference type="PROSITE" id="PS00018">
    <property type="entry name" value="EF_HAND_1"/>
    <property type="match status" value="1"/>
</dbReference>